<reference evidence="1" key="1">
    <citation type="submission" date="2024-09" db="EMBL/GenBank/DDBJ databases">
        <title>Black Yeasts Isolated from many extreme environments.</title>
        <authorList>
            <person name="Coleine C."/>
            <person name="Stajich J.E."/>
            <person name="Selbmann L."/>
        </authorList>
    </citation>
    <scope>NUCLEOTIDE SEQUENCE</scope>
    <source>
        <strain evidence="1">CCFEE 5737</strain>
    </source>
</reference>
<dbReference type="Proteomes" id="UP001186974">
    <property type="component" value="Unassembled WGS sequence"/>
</dbReference>
<feature type="non-terminal residue" evidence="1">
    <location>
        <position position="642"/>
    </location>
</feature>
<sequence length="642" mass="73247">QLLQAFLDPNQNKQAEAAIEQEQIKPGFSLGLLQIVASGSFPHTTRLSSALYFKNFIRRNWTDEDGNHKLPQDEVVAIKRELIGLMISMPPAIQAQLGEAISAIADSDFWQRWDTLVDDLVSRLTPDNATVNNGVLQVAHSIFKRWRPLFRSDELFTEINHVLSKFGAPYLALLESTDKAIDASQNDQNALAQYFKTLELAMKLFYDLSCQDLPPIFEDNLDAIGRLLQKYLSYDNPALHTDDDSESGILEYVRAGIFEALTLYVQKYEDAMGQLLGPFITSSWTFLTSVGPETKYDILVSKALQFLTSVAKVRQHAENFNNQETLSQVVEKVILPNLALRESDVELFEDEPIEFIQRDLEGSDSDTRRRAATDFLRQLMVQFEQLVTGVVTKYTEHFLQDYAKDKTNNWKSKDTAIYLFSSIAAKGTVTGQGVQSTNPNVDIRDFLQKHIFEDLQTESSMPILTVDAIKYVHTFRSQLNQQDWLAIFPMLVRHLGSNNFVTYTYAAIAVERALFRTDENRKPIVPRSDVVGLSQELLKHLFKLIQRNPAPEKIQENEFLMKCVMRVLIVIKEDAAPIAEMVLQNFINITNVIRHNPSNPRFYYYHFEGMGALIRFVAPTRPEHYEHALYTPFAAILQMDVA</sequence>
<evidence type="ECO:0000313" key="2">
    <source>
        <dbReference type="Proteomes" id="UP001186974"/>
    </source>
</evidence>
<evidence type="ECO:0000313" key="1">
    <source>
        <dbReference type="EMBL" id="KAK3077717.1"/>
    </source>
</evidence>
<keyword evidence="2" id="KW-1185">Reference proteome</keyword>
<organism evidence="1 2">
    <name type="scientific">Coniosporium uncinatum</name>
    <dbReference type="NCBI Taxonomy" id="93489"/>
    <lineage>
        <taxon>Eukaryota</taxon>
        <taxon>Fungi</taxon>
        <taxon>Dikarya</taxon>
        <taxon>Ascomycota</taxon>
        <taxon>Pezizomycotina</taxon>
        <taxon>Dothideomycetes</taxon>
        <taxon>Dothideomycetes incertae sedis</taxon>
        <taxon>Coniosporium</taxon>
    </lineage>
</organism>
<protein>
    <submittedName>
        <fullName evidence="1">Uncharacterized protein</fullName>
    </submittedName>
</protein>
<gene>
    <name evidence="1" type="ORF">LTS18_009491</name>
</gene>
<dbReference type="EMBL" id="JAWDJW010002573">
    <property type="protein sequence ID" value="KAK3077717.1"/>
    <property type="molecule type" value="Genomic_DNA"/>
</dbReference>
<accession>A0ACC3DLY6</accession>
<proteinExistence type="predicted"/>
<name>A0ACC3DLY6_9PEZI</name>
<feature type="non-terminal residue" evidence="1">
    <location>
        <position position="1"/>
    </location>
</feature>
<comment type="caution">
    <text evidence="1">The sequence shown here is derived from an EMBL/GenBank/DDBJ whole genome shotgun (WGS) entry which is preliminary data.</text>
</comment>